<protein>
    <submittedName>
        <fullName evidence="1">Uncharacterized protein</fullName>
    </submittedName>
</protein>
<organism evidence="1">
    <name type="scientific">Rhizophora mucronata</name>
    <name type="common">Asiatic mangrove</name>
    <dbReference type="NCBI Taxonomy" id="61149"/>
    <lineage>
        <taxon>Eukaryota</taxon>
        <taxon>Viridiplantae</taxon>
        <taxon>Streptophyta</taxon>
        <taxon>Embryophyta</taxon>
        <taxon>Tracheophyta</taxon>
        <taxon>Spermatophyta</taxon>
        <taxon>Magnoliopsida</taxon>
        <taxon>eudicotyledons</taxon>
        <taxon>Gunneridae</taxon>
        <taxon>Pentapetalae</taxon>
        <taxon>rosids</taxon>
        <taxon>fabids</taxon>
        <taxon>Malpighiales</taxon>
        <taxon>Rhizophoraceae</taxon>
        <taxon>Rhizophora</taxon>
    </lineage>
</organism>
<evidence type="ECO:0000313" key="1">
    <source>
        <dbReference type="EMBL" id="MBX40568.1"/>
    </source>
</evidence>
<accession>A0A2P2NDL5</accession>
<dbReference type="EMBL" id="GGEC01060084">
    <property type="protein sequence ID" value="MBX40568.1"/>
    <property type="molecule type" value="Transcribed_RNA"/>
</dbReference>
<sequence length="16" mass="1775">MTKGIHSIPLHLKDNA</sequence>
<reference evidence="1" key="1">
    <citation type="submission" date="2018-02" db="EMBL/GenBank/DDBJ databases">
        <title>Rhizophora mucronata_Transcriptome.</title>
        <authorList>
            <person name="Meera S.P."/>
            <person name="Sreeshan A."/>
            <person name="Augustine A."/>
        </authorList>
    </citation>
    <scope>NUCLEOTIDE SEQUENCE</scope>
    <source>
        <tissue evidence="1">Leaf</tissue>
    </source>
</reference>
<dbReference type="AlphaFoldDB" id="A0A2P2NDL5"/>
<proteinExistence type="predicted"/>
<name>A0A2P2NDL5_RHIMU</name>